<dbReference type="AlphaFoldDB" id="A0A8S9GNV8"/>
<dbReference type="Proteomes" id="UP000712281">
    <property type="component" value="Unassembled WGS sequence"/>
</dbReference>
<dbReference type="EMBL" id="QGKY02001925">
    <property type="protein sequence ID" value="KAF2545938.1"/>
    <property type="molecule type" value="Genomic_DNA"/>
</dbReference>
<reference evidence="1" key="1">
    <citation type="submission" date="2019-12" db="EMBL/GenBank/DDBJ databases">
        <title>Genome sequencing and annotation of Brassica cretica.</title>
        <authorList>
            <person name="Studholme D.J."/>
            <person name="Sarris P.F."/>
        </authorList>
    </citation>
    <scope>NUCLEOTIDE SEQUENCE</scope>
    <source>
        <strain evidence="2">PFS-001/15</strain>
        <strain evidence="1">PFS-102/07</strain>
        <tissue evidence="1">Leaf</tissue>
    </source>
</reference>
<comment type="caution">
    <text evidence="1">The sequence shown here is derived from an EMBL/GenBank/DDBJ whole genome shotgun (WGS) entry which is preliminary data.</text>
</comment>
<gene>
    <name evidence="2" type="ORF">F2Q68_00015323</name>
    <name evidence="1" type="ORF">F2Q70_00021644</name>
</gene>
<dbReference type="EMBL" id="QGKW02001940">
    <property type="protein sequence ID" value="KAF2556412.1"/>
    <property type="molecule type" value="Genomic_DNA"/>
</dbReference>
<proteinExistence type="predicted"/>
<protein>
    <submittedName>
        <fullName evidence="1">Uncharacterized protein</fullName>
    </submittedName>
</protein>
<sequence length="50" mass="5993">MNWKKRKRTKGMPQLSFIRYFSDGVRKSRVRSRCFSKPFAKLQALLIAEM</sequence>
<accession>A0A8S9GNV8</accession>
<name>A0A8S9GNV8_BRACR</name>
<organism evidence="1">
    <name type="scientific">Brassica cretica</name>
    <name type="common">Mustard</name>
    <dbReference type="NCBI Taxonomy" id="69181"/>
    <lineage>
        <taxon>Eukaryota</taxon>
        <taxon>Viridiplantae</taxon>
        <taxon>Streptophyta</taxon>
        <taxon>Embryophyta</taxon>
        <taxon>Tracheophyta</taxon>
        <taxon>Spermatophyta</taxon>
        <taxon>Magnoliopsida</taxon>
        <taxon>eudicotyledons</taxon>
        <taxon>Gunneridae</taxon>
        <taxon>Pentapetalae</taxon>
        <taxon>rosids</taxon>
        <taxon>malvids</taxon>
        <taxon>Brassicales</taxon>
        <taxon>Brassicaceae</taxon>
        <taxon>Brassiceae</taxon>
        <taxon>Brassica</taxon>
    </lineage>
</organism>
<evidence type="ECO:0000313" key="2">
    <source>
        <dbReference type="EMBL" id="KAF2556412.1"/>
    </source>
</evidence>
<evidence type="ECO:0000313" key="1">
    <source>
        <dbReference type="EMBL" id="KAF2545938.1"/>
    </source>
</evidence>